<evidence type="ECO:0000313" key="1">
    <source>
        <dbReference type="EMBL" id="MED6283443.1"/>
    </source>
</evidence>
<sequence length="106" mass="12070">MGQSGSWGSWCLSPTVYERKAGYTLDRSPAHPRATQTGKTTNVERPIDLTVMFLDCGRKPENPERTHTYMGRTCSLHAERPHAWSRTQDLLAAMQQRYQLRAAPHN</sequence>
<protein>
    <submittedName>
        <fullName evidence="1">Uncharacterized protein</fullName>
    </submittedName>
</protein>
<dbReference type="EMBL" id="JAHUTJ010049704">
    <property type="protein sequence ID" value="MED6283443.1"/>
    <property type="molecule type" value="Genomic_DNA"/>
</dbReference>
<keyword evidence="2" id="KW-1185">Reference proteome</keyword>
<gene>
    <name evidence="1" type="ORF">CHARACLAT_008791</name>
</gene>
<dbReference type="Proteomes" id="UP001352852">
    <property type="component" value="Unassembled WGS sequence"/>
</dbReference>
<accession>A0ABU7E879</accession>
<evidence type="ECO:0000313" key="2">
    <source>
        <dbReference type="Proteomes" id="UP001352852"/>
    </source>
</evidence>
<proteinExistence type="predicted"/>
<name>A0ABU7E879_9TELE</name>
<reference evidence="1 2" key="1">
    <citation type="submission" date="2021-06" db="EMBL/GenBank/DDBJ databases">
        <authorList>
            <person name="Palmer J.M."/>
        </authorList>
    </citation>
    <scope>NUCLEOTIDE SEQUENCE [LARGE SCALE GENOMIC DNA]</scope>
    <source>
        <strain evidence="1 2">CL_MEX2019</strain>
        <tissue evidence="1">Muscle</tissue>
    </source>
</reference>
<comment type="caution">
    <text evidence="1">The sequence shown here is derived from an EMBL/GenBank/DDBJ whole genome shotgun (WGS) entry which is preliminary data.</text>
</comment>
<organism evidence="1 2">
    <name type="scientific">Characodon lateralis</name>
    <dbReference type="NCBI Taxonomy" id="208331"/>
    <lineage>
        <taxon>Eukaryota</taxon>
        <taxon>Metazoa</taxon>
        <taxon>Chordata</taxon>
        <taxon>Craniata</taxon>
        <taxon>Vertebrata</taxon>
        <taxon>Euteleostomi</taxon>
        <taxon>Actinopterygii</taxon>
        <taxon>Neopterygii</taxon>
        <taxon>Teleostei</taxon>
        <taxon>Neoteleostei</taxon>
        <taxon>Acanthomorphata</taxon>
        <taxon>Ovalentaria</taxon>
        <taxon>Atherinomorphae</taxon>
        <taxon>Cyprinodontiformes</taxon>
        <taxon>Goodeidae</taxon>
        <taxon>Characodon</taxon>
    </lineage>
</organism>